<evidence type="ECO:0000313" key="9">
    <source>
        <dbReference type="Proteomes" id="UP000663845"/>
    </source>
</evidence>
<evidence type="ECO:0000256" key="1">
    <source>
        <dbReference type="ARBA" id="ARBA00004123"/>
    </source>
</evidence>
<feature type="region of interest" description="Disordered" evidence="6">
    <location>
        <begin position="29"/>
        <end position="61"/>
    </location>
</feature>
<dbReference type="PROSITE" id="PS50181">
    <property type="entry name" value="FBOX"/>
    <property type="match status" value="1"/>
</dbReference>
<evidence type="ECO:0000259" key="7">
    <source>
        <dbReference type="PROSITE" id="PS50181"/>
    </source>
</evidence>
<dbReference type="Proteomes" id="UP000663845">
    <property type="component" value="Unassembled WGS sequence"/>
</dbReference>
<reference evidence="8" key="1">
    <citation type="submission" date="2021-02" db="EMBL/GenBank/DDBJ databases">
        <authorList>
            <person name="Nowell W R."/>
        </authorList>
    </citation>
    <scope>NUCLEOTIDE SEQUENCE</scope>
</reference>
<keyword evidence="2" id="KW-0217">Developmental protein</keyword>
<evidence type="ECO:0000313" key="8">
    <source>
        <dbReference type="EMBL" id="CAF0995570.1"/>
    </source>
</evidence>
<dbReference type="GO" id="GO:0005634">
    <property type="term" value="C:nucleus"/>
    <property type="evidence" value="ECO:0007669"/>
    <property type="project" value="UniProtKB-SubCell"/>
</dbReference>
<dbReference type="InterPro" id="IPR001810">
    <property type="entry name" value="F-box_dom"/>
</dbReference>
<dbReference type="AlphaFoldDB" id="A0A814GFC1"/>
<keyword evidence="3" id="KW-0238">DNA-binding</keyword>
<protein>
    <recommendedName>
        <fullName evidence="7">F-box domain-containing protein</fullName>
    </recommendedName>
</protein>
<feature type="compositionally biased region" description="Low complexity" evidence="6">
    <location>
        <begin position="29"/>
        <end position="53"/>
    </location>
</feature>
<organism evidence="8 9">
    <name type="scientific">Adineta steineri</name>
    <dbReference type="NCBI Taxonomy" id="433720"/>
    <lineage>
        <taxon>Eukaryota</taxon>
        <taxon>Metazoa</taxon>
        <taxon>Spiralia</taxon>
        <taxon>Gnathifera</taxon>
        <taxon>Rotifera</taxon>
        <taxon>Eurotatoria</taxon>
        <taxon>Bdelloidea</taxon>
        <taxon>Adinetida</taxon>
        <taxon>Adinetidae</taxon>
        <taxon>Adineta</taxon>
    </lineage>
</organism>
<sequence>MATFSSTPTTAAVANALSTASSLSYHHLLSTSNGSNNNNNNHNSSNSTSSEENITPVNTTHDININNSFDTNTTYLNNTDFTLCLSSNPQTTPFDTVIATSTSPSPFNNDPLVRHFFNYRQNDSNLNGNYYSNMSTGSFVNAFDYSYANMTPTGLGSDPSMHNHAFTSTLTSNNSSQHHPHHPHSFVNSYITYPHPQQQILKQQTDSFSVPIQQQQQHHQQQQINQQQNIYPWMRRIHNSCVHNEGERSMNIVDLPDEILLHILKKLNNIDALCTFIGINEKLDRIVCDVSITRVIDLMAIELHQVADSKCMKILPRIHDKIESLTLQACLLPRVLQTNNYPHLRKLVIINLQFIISCRWFNEKSPFLHIFKQQILELVVTIGDETMYKSEEKLVTDIYKRIFGLFTNLKYLDIDANDRHHFPRSLLTGVPSTTCYSSSIVHLRIRMQNIDDCIYLLNGRLSQLYTMIVNLDYIHDPVLIRSRPQKIIRNSSKLMNNMVSN</sequence>
<dbReference type="EMBL" id="CAJNOG010000137">
    <property type="protein sequence ID" value="CAF0995570.1"/>
    <property type="molecule type" value="Genomic_DNA"/>
</dbReference>
<evidence type="ECO:0000256" key="6">
    <source>
        <dbReference type="SAM" id="MobiDB-lite"/>
    </source>
</evidence>
<dbReference type="GO" id="GO:0003700">
    <property type="term" value="F:DNA-binding transcription factor activity"/>
    <property type="evidence" value="ECO:0007669"/>
    <property type="project" value="InterPro"/>
</dbReference>
<evidence type="ECO:0000256" key="4">
    <source>
        <dbReference type="ARBA" id="ARBA00023155"/>
    </source>
</evidence>
<feature type="region of interest" description="Disordered" evidence="6">
    <location>
        <begin position="168"/>
        <end position="189"/>
    </location>
</feature>
<gene>
    <name evidence="8" type="ORF">JYZ213_LOCUS15702</name>
</gene>
<dbReference type="GO" id="GO:0003677">
    <property type="term" value="F:DNA binding"/>
    <property type="evidence" value="ECO:0007669"/>
    <property type="project" value="UniProtKB-KW"/>
</dbReference>
<evidence type="ECO:0000256" key="3">
    <source>
        <dbReference type="ARBA" id="ARBA00023125"/>
    </source>
</evidence>
<comment type="subcellular location">
    <subcellularLocation>
        <location evidence="1">Nucleus</location>
    </subcellularLocation>
</comment>
<proteinExistence type="predicted"/>
<dbReference type="PROSITE" id="PS00032">
    <property type="entry name" value="ANTENNAPEDIA"/>
    <property type="match status" value="1"/>
</dbReference>
<keyword evidence="4" id="KW-0371">Homeobox</keyword>
<dbReference type="InterPro" id="IPR001827">
    <property type="entry name" value="Homeobox_Antennapedia_CS"/>
</dbReference>
<name>A0A814GFC1_9BILA</name>
<evidence type="ECO:0000256" key="5">
    <source>
        <dbReference type="ARBA" id="ARBA00023242"/>
    </source>
</evidence>
<feature type="domain" description="F-box" evidence="7">
    <location>
        <begin position="249"/>
        <end position="296"/>
    </location>
</feature>
<accession>A0A814GFC1</accession>
<comment type="caution">
    <text evidence="8">The sequence shown here is derived from an EMBL/GenBank/DDBJ whole genome shotgun (WGS) entry which is preliminary data.</text>
</comment>
<keyword evidence="5" id="KW-0539">Nucleus</keyword>
<evidence type="ECO:0000256" key="2">
    <source>
        <dbReference type="ARBA" id="ARBA00022473"/>
    </source>
</evidence>